<sequence>MASKSHKDSEEVVRSWGFPKVFTWTDTPNFHYSPHTHENLTTHLVLKGEMIVKFPEDKNPVKKSFGPGERVDIAAGRSHEVWIGGAGCTSVIGE</sequence>
<proteinExistence type="predicted"/>
<organism evidence="1 2">
    <name type="scientific">Rhynchosporium graminicola</name>
    <dbReference type="NCBI Taxonomy" id="2792576"/>
    <lineage>
        <taxon>Eukaryota</taxon>
        <taxon>Fungi</taxon>
        <taxon>Dikarya</taxon>
        <taxon>Ascomycota</taxon>
        <taxon>Pezizomycotina</taxon>
        <taxon>Leotiomycetes</taxon>
        <taxon>Helotiales</taxon>
        <taxon>Ploettnerulaceae</taxon>
        <taxon>Rhynchosporium</taxon>
    </lineage>
</organism>
<dbReference type="Gene3D" id="2.60.120.10">
    <property type="entry name" value="Jelly Rolls"/>
    <property type="match status" value="1"/>
</dbReference>
<dbReference type="InterPro" id="IPR011051">
    <property type="entry name" value="RmlC_Cupin_sf"/>
</dbReference>
<reference evidence="2" key="1">
    <citation type="submission" date="2016-03" db="EMBL/GenBank/DDBJ databases">
        <authorList>
            <person name="Ploux O."/>
        </authorList>
    </citation>
    <scope>NUCLEOTIDE SEQUENCE [LARGE SCALE GENOMIC DNA]</scope>
    <source>
        <strain evidence="2">UK7</strain>
    </source>
</reference>
<comment type="caution">
    <text evidence="1">The sequence shown here is derived from an EMBL/GenBank/DDBJ whole genome shotgun (WGS) entry which is preliminary data.</text>
</comment>
<dbReference type="PANTHER" id="PTHR40434:SF1">
    <property type="entry name" value="CUPIN TYPE-1 DOMAIN-CONTAINING PROTEIN"/>
    <property type="match status" value="1"/>
</dbReference>
<dbReference type="EMBL" id="FJUW01000004">
    <property type="protein sequence ID" value="CZS91676.1"/>
    <property type="molecule type" value="Genomic_DNA"/>
</dbReference>
<keyword evidence="2" id="KW-1185">Reference proteome</keyword>
<dbReference type="SUPFAM" id="SSF51182">
    <property type="entry name" value="RmlC-like cupins"/>
    <property type="match status" value="1"/>
</dbReference>
<dbReference type="PANTHER" id="PTHR40434">
    <property type="entry name" value="CUPIN_2 DOMAIN-CONTAINING PROTEIN"/>
    <property type="match status" value="1"/>
</dbReference>
<name>A0A1E1K0P3_9HELO</name>
<gene>
    <name evidence="1" type="ORF">RCO7_06957</name>
</gene>
<dbReference type="AlphaFoldDB" id="A0A1E1K0P3"/>
<evidence type="ECO:0000313" key="2">
    <source>
        <dbReference type="Proteomes" id="UP000178129"/>
    </source>
</evidence>
<dbReference type="InParanoid" id="A0A1E1K0P3"/>
<protein>
    <recommendedName>
        <fullName evidence="3">Cupin 2 conserved barrel domain-containing protein</fullName>
    </recommendedName>
</protein>
<evidence type="ECO:0000313" key="1">
    <source>
        <dbReference type="EMBL" id="CZS91676.1"/>
    </source>
</evidence>
<dbReference type="Proteomes" id="UP000178129">
    <property type="component" value="Unassembled WGS sequence"/>
</dbReference>
<evidence type="ECO:0008006" key="3">
    <source>
        <dbReference type="Google" id="ProtNLM"/>
    </source>
</evidence>
<dbReference type="InterPro" id="IPR014710">
    <property type="entry name" value="RmlC-like_jellyroll"/>
</dbReference>
<accession>A0A1E1K0P3</accession>